<proteinExistence type="predicted"/>
<reference evidence="2" key="1">
    <citation type="journal article" date="2019" name="Int. J. Syst. Evol. Microbiol.">
        <title>The Global Catalogue of Microorganisms (GCM) 10K type strain sequencing project: providing services to taxonomists for standard genome sequencing and annotation.</title>
        <authorList>
            <consortium name="The Broad Institute Genomics Platform"/>
            <consortium name="The Broad Institute Genome Sequencing Center for Infectious Disease"/>
            <person name="Wu L."/>
            <person name="Ma J."/>
        </authorList>
    </citation>
    <scope>NUCLEOTIDE SEQUENCE [LARGE SCALE GENOMIC DNA]</scope>
    <source>
        <strain evidence="2">JCM 18409</strain>
    </source>
</reference>
<dbReference type="EMBL" id="BAABKB010000016">
    <property type="protein sequence ID" value="GAA5018815.1"/>
    <property type="molecule type" value="Genomic_DNA"/>
</dbReference>
<gene>
    <name evidence="1" type="ORF">GCM10023335_46840</name>
</gene>
<name>A0ABP9J4F1_9ACTN</name>
<sequence length="62" mass="6434">MDDLASAGSLLPIFIRCPGHLDGHAKFGQMPRTGDLSEARAADLLFPRTSGPCDGPGGLRVA</sequence>
<dbReference type="Proteomes" id="UP001501759">
    <property type="component" value="Unassembled WGS sequence"/>
</dbReference>
<protein>
    <submittedName>
        <fullName evidence="1">Uncharacterized protein</fullName>
    </submittedName>
</protein>
<evidence type="ECO:0000313" key="1">
    <source>
        <dbReference type="EMBL" id="GAA5018815.1"/>
    </source>
</evidence>
<comment type="caution">
    <text evidence="1">The sequence shown here is derived from an EMBL/GenBank/DDBJ whole genome shotgun (WGS) entry which is preliminary data.</text>
</comment>
<keyword evidence="2" id="KW-1185">Reference proteome</keyword>
<accession>A0ABP9J4F1</accession>
<organism evidence="1 2">
    <name type="scientific">Streptomyces siamensis</name>
    <dbReference type="NCBI Taxonomy" id="1274986"/>
    <lineage>
        <taxon>Bacteria</taxon>
        <taxon>Bacillati</taxon>
        <taxon>Actinomycetota</taxon>
        <taxon>Actinomycetes</taxon>
        <taxon>Kitasatosporales</taxon>
        <taxon>Streptomycetaceae</taxon>
        <taxon>Streptomyces</taxon>
    </lineage>
</organism>
<evidence type="ECO:0000313" key="2">
    <source>
        <dbReference type="Proteomes" id="UP001501759"/>
    </source>
</evidence>